<feature type="coiled-coil region" evidence="1">
    <location>
        <begin position="66"/>
        <end position="95"/>
    </location>
</feature>
<evidence type="ECO:0000259" key="3">
    <source>
        <dbReference type="Pfam" id="PF08044"/>
    </source>
</evidence>
<evidence type="ECO:0000313" key="5">
    <source>
        <dbReference type="Proteomes" id="UP000295621"/>
    </source>
</evidence>
<dbReference type="PANTHER" id="PTHR40763:SF4">
    <property type="entry name" value="DUF1707 DOMAIN-CONTAINING PROTEIN"/>
    <property type="match status" value="1"/>
</dbReference>
<dbReference type="RefSeq" id="WP_131983611.1">
    <property type="nucleotide sequence ID" value="NZ_SMKL01000029.1"/>
</dbReference>
<evidence type="ECO:0000256" key="2">
    <source>
        <dbReference type="SAM" id="Phobius"/>
    </source>
</evidence>
<proteinExistence type="predicted"/>
<evidence type="ECO:0000256" key="1">
    <source>
        <dbReference type="SAM" id="Coils"/>
    </source>
</evidence>
<protein>
    <submittedName>
        <fullName evidence="4">DUF1707 domain-containing protein</fullName>
    </submittedName>
</protein>
<accession>A0A4V2XWT5</accession>
<dbReference type="OrthoDB" id="3748531at2"/>
<feature type="transmembrane region" description="Helical" evidence="2">
    <location>
        <begin position="123"/>
        <end position="142"/>
    </location>
</feature>
<keyword evidence="2" id="KW-0812">Transmembrane</keyword>
<keyword evidence="5" id="KW-1185">Reference proteome</keyword>
<sequence>MNDLPARRPEQRAADSDRDLVAEDLRDAFTEGRLDDDEYERRLQAVWEARTYGELDRLTADLPQPLQRVQRQAEAEQHQAVAERKRREVREYLDEWQSWLGGAVIMIGIWAISSIASGELQRFWPIFPIGIWGLILLAAAFGKRDGGKG</sequence>
<dbReference type="PANTHER" id="PTHR40763">
    <property type="entry name" value="MEMBRANE PROTEIN-RELATED"/>
    <property type="match status" value="1"/>
</dbReference>
<comment type="caution">
    <text evidence="4">The sequence shown here is derived from an EMBL/GenBank/DDBJ whole genome shotgun (WGS) entry which is preliminary data.</text>
</comment>
<keyword evidence="1" id="KW-0175">Coiled coil</keyword>
<dbReference type="AlphaFoldDB" id="A0A4V2XWT5"/>
<feature type="domain" description="DUF1707" evidence="3">
    <location>
        <begin position="12"/>
        <end position="63"/>
    </location>
</feature>
<dbReference type="EMBL" id="SMKL01000029">
    <property type="protein sequence ID" value="TDC50575.1"/>
    <property type="molecule type" value="Genomic_DNA"/>
</dbReference>
<dbReference type="Pfam" id="PF08044">
    <property type="entry name" value="DUF1707"/>
    <property type="match status" value="1"/>
</dbReference>
<dbReference type="Proteomes" id="UP000295621">
    <property type="component" value="Unassembled WGS sequence"/>
</dbReference>
<keyword evidence="2" id="KW-0472">Membrane</keyword>
<name>A0A4V2XWT5_9ACTN</name>
<feature type="transmembrane region" description="Helical" evidence="2">
    <location>
        <begin position="96"/>
        <end position="117"/>
    </location>
</feature>
<gene>
    <name evidence="4" type="ORF">E1212_14470</name>
</gene>
<keyword evidence="2" id="KW-1133">Transmembrane helix</keyword>
<dbReference type="InterPro" id="IPR012551">
    <property type="entry name" value="DUF1707_SHOCT-like"/>
</dbReference>
<organism evidence="4 5">
    <name type="scientific">Jiangella ureilytica</name>
    <dbReference type="NCBI Taxonomy" id="2530374"/>
    <lineage>
        <taxon>Bacteria</taxon>
        <taxon>Bacillati</taxon>
        <taxon>Actinomycetota</taxon>
        <taxon>Actinomycetes</taxon>
        <taxon>Jiangellales</taxon>
        <taxon>Jiangellaceae</taxon>
        <taxon>Jiangella</taxon>
    </lineage>
</organism>
<evidence type="ECO:0000313" key="4">
    <source>
        <dbReference type="EMBL" id="TDC50575.1"/>
    </source>
</evidence>
<reference evidence="4 5" key="1">
    <citation type="submission" date="2019-02" db="EMBL/GenBank/DDBJ databases">
        <title>Draft genome sequences of novel Actinobacteria.</title>
        <authorList>
            <person name="Sahin N."/>
            <person name="Ay H."/>
            <person name="Saygin H."/>
        </authorList>
    </citation>
    <scope>NUCLEOTIDE SEQUENCE [LARGE SCALE GENOMIC DNA]</scope>
    <source>
        <strain evidence="4 5">KC603</strain>
    </source>
</reference>